<sequence length="229" mass="24293">MCLWLVVPLVLLGAAPADAQTFTLTSVCKTPCGQDYLGPVWTKPGSALFEEHFIQVRLDAAVLMRSASEHIAISGMASGRPFRPGGTFSPDASNGGVGIALGRIDKASHDACPEDTASEYVELGIEQFGWRDPFASKITACTNFRKSLLASNTTVLLSLSIKCSGNLCAVTAGLTHDGTGAQLASVSGYATVANPTATRNIWYALTNFQGEKVEPSVTFQVIRQTYTAR</sequence>
<dbReference type="EMBL" id="CP002271">
    <property type="protein sequence ID" value="ADO74159.1"/>
    <property type="molecule type" value="Genomic_DNA"/>
</dbReference>
<accession>Q098N0</accession>
<dbReference type="AlphaFoldDB" id="Q098N0"/>
<reference evidence="2 4" key="2">
    <citation type="journal article" date="2011" name="Mol. Biol. Evol.">
        <title>Comparative genomic analysis of fruiting body formation in Myxococcales.</title>
        <authorList>
            <person name="Huntley S."/>
            <person name="Hamann N."/>
            <person name="Wegener-Feldbrugge S."/>
            <person name="Treuner-Lange A."/>
            <person name="Kube M."/>
            <person name="Reinhardt R."/>
            <person name="Klages S."/>
            <person name="Muller R."/>
            <person name="Ronning C.M."/>
            <person name="Nierman W.C."/>
            <person name="Sogaard-Andersen L."/>
        </authorList>
    </citation>
    <scope>NUCLEOTIDE SEQUENCE [LARGE SCALE GENOMIC DNA]</scope>
    <source>
        <strain evidence="2 4">DW4/3-1</strain>
    </source>
</reference>
<name>Q098N0_STIAD</name>
<dbReference type="HOGENOM" id="CLU_1209209_0_0_7"/>
<reference evidence="3 5" key="1">
    <citation type="submission" date="2006-04" db="EMBL/GenBank/DDBJ databases">
        <authorList>
            <person name="Nierman W.C."/>
        </authorList>
    </citation>
    <scope>NUCLEOTIDE SEQUENCE [LARGE SCALE GENOMIC DNA]</scope>
    <source>
        <strain evidence="3 5">DW4/3-1</strain>
    </source>
</reference>
<organism evidence="3 5">
    <name type="scientific">Stigmatella aurantiaca (strain DW4/3-1)</name>
    <dbReference type="NCBI Taxonomy" id="378806"/>
    <lineage>
        <taxon>Bacteria</taxon>
        <taxon>Pseudomonadati</taxon>
        <taxon>Myxococcota</taxon>
        <taxon>Myxococcia</taxon>
        <taxon>Myxococcales</taxon>
        <taxon>Cystobacterineae</taxon>
        <taxon>Archangiaceae</taxon>
        <taxon>Stigmatella</taxon>
    </lineage>
</organism>
<evidence type="ECO:0000313" key="4">
    <source>
        <dbReference type="Proteomes" id="UP000001351"/>
    </source>
</evidence>
<dbReference type="KEGG" id="sur:STAUR_6402"/>
<keyword evidence="1" id="KW-0732">Signal</keyword>
<evidence type="ECO:0000313" key="3">
    <source>
        <dbReference type="EMBL" id="EAU68234.1"/>
    </source>
</evidence>
<dbReference type="Proteomes" id="UP000001351">
    <property type="component" value="Chromosome"/>
</dbReference>
<evidence type="ECO:0000256" key="1">
    <source>
        <dbReference type="SAM" id="SignalP"/>
    </source>
</evidence>
<gene>
    <name evidence="2" type="ordered locus">STAUR_6402</name>
    <name evidence="3" type="ORF">STIAU_7765</name>
</gene>
<dbReference type="Proteomes" id="UP000032702">
    <property type="component" value="Unassembled WGS sequence"/>
</dbReference>
<evidence type="ECO:0000313" key="2">
    <source>
        <dbReference type="EMBL" id="ADO74159.1"/>
    </source>
</evidence>
<dbReference type="STRING" id="378806.STAUR_6402"/>
<protein>
    <submittedName>
        <fullName evidence="3">Uncharacterized protein</fullName>
    </submittedName>
</protein>
<dbReference type="OrthoDB" id="9908794at2"/>
<keyword evidence="4" id="KW-1185">Reference proteome</keyword>
<dbReference type="EMBL" id="AAMD01000020">
    <property type="protein sequence ID" value="EAU68234.1"/>
    <property type="molecule type" value="Genomic_DNA"/>
</dbReference>
<feature type="chain" id="PRO_5010840345" evidence="1">
    <location>
        <begin position="20"/>
        <end position="229"/>
    </location>
</feature>
<proteinExistence type="predicted"/>
<feature type="signal peptide" evidence="1">
    <location>
        <begin position="1"/>
        <end position="19"/>
    </location>
</feature>
<evidence type="ECO:0000313" key="5">
    <source>
        <dbReference type="Proteomes" id="UP000032702"/>
    </source>
</evidence>